<dbReference type="GO" id="GO:0016260">
    <property type="term" value="P:selenocysteine biosynthetic process"/>
    <property type="evidence" value="ECO:0007669"/>
    <property type="project" value="TreeGrafter"/>
</dbReference>
<sequence>MSLDSLLEKVPRPSEFDPCDYEALREYFPPPLKDQERLPLSLEEHSEKAFRKLHETGLPTLQRADEHVRRRAEDWFERVTQYAAKQKAADQVLDLQTLRFRLTRYSTLKGCGCKVPQSELLEWMTATKNLLRSPMKSFSRPGGLMSTSNTESSTPGDVSVELGVGMDASVVRLTQLSSRQQSTEKDAENAPSFGTQPLYLISTTDFFFPLVEDPYLMGRIAAANVLSDAYALGIRTPPSTMLMLVCAATEIEPPALRAGVTQTMMAGFIDACHEAGTQVTGGQTTLNPWPLIGGVAEVVLPRGEFLMPDAAQPGDTIVLTKPLGTQVAINLYQWLGQMEDAHYLHLLESLETTQQQEYGPEDTRRSVHGQFVPPSEETHARDIPGPGPAHTTHDARLSRALSSSILEQLPPAARKTLAQGRQARVHYSKIEQVLTPADICRAYDVACLSMAHLNARAAQLLLESGAAHAVTDITGFGILGHAQNLARNQKAPVDMEIDVLPIIRGMTSADRALQGGKMFRLLEGFSAETSGGLLICFGASSTERSSQVVARQFCEKLATVDDHWPAWIVGRVVPGSREARILDHVKILEV</sequence>
<dbReference type="GeneID" id="16996133"/>
<dbReference type="eggNOG" id="KOG3939">
    <property type="taxonomic scope" value="Eukaryota"/>
</dbReference>
<dbReference type="Gene3D" id="3.90.650.10">
    <property type="entry name" value="PurM-like C-terminal domain"/>
    <property type="match status" value="2"/>
</dbReference>
<keyword evidence="4" id="KW-0067">ATP-binding</keyword>
<protein>
    <submittedName>
        <fullName evidence="9">Probable selenophosphate synthetase</fullName>
    </submittedName>
</protein>
<reference evidence="9 10" key="2">
    <citation type="journal article" date="2007" name="BMC Biol.">
        <title>A 100%-complete sequence reveals unusually simple genomic features in the hot-spring red alga Cyanidioschyzon merolae.</title>
        <authorList>
            <person name="Nozaki H."/>
            <person name="Takano H."/>
            <person name="Misumi O."/>
            <person name="Terasawa K."/>
            <person name="Matsuzaki M."/>
            <person name="Maruyama S."/>
            <person name="Nishida K."/>
            <person name="Yagisawa F."/>
            <person name="Yoshida Y."/>
            <person name="Fujiwara T."/>
            <person name="Takio S."/>
            <person name="Tamura K."/>
            <person name="Chung S.J."/>
            <person name="Nakamura S."/>
            <person name="Kuroiwa H."/>
            <person name="Tanaka K."/>
            <person name="Sato N."/>
            <person name="Kuroiwa T."/>
        </authorList>
    </citation>
    <scope>NUCLEOTIDE SEQUENCE [LARGE SCALE GENOMIC DNA]</scope>
    <source>
        <strain evidence="9 10">10D</strain>
    </source>
</reference>
<evidence type="ECO:0000259" key="8">
    <source>
        <dbReference type="Pfam" id="PF02769"/>
    </source>
</evidence>
<evidence type="ECO:0000259" key="7">
    <source>
        <dbReference type="Pfam" id="PF00586"/>
    </source>
</evidence>
<dbReference type="KEGG" id="cme:CYME_CMP189C"/>
<evidence type="ECO:0000256" key="2">
    <source>
        <dbReference type="ARBA" id="ARBA00022741"/>
    </source>
</evidence>
<feature type="domain" description="PurM-like N-terminal" evidence="7">
    <location>
        <begin position="199"/>
        <end position="293"/>
    </location>
</feature>
<dbReference type="Gene3D" id="3.30.1330.10">
    <property type="entry name" value="PurM-like, N-terminal domain"/>
    <property type="match status" value="1"/>
</dbReference>
<keyword evidence="5" id="KW-0711">Selenium</keyword>
<keyword evidence="1" id="KW-0808">Transferase</keyword>
<dbReference type="InterPro" id="IPR004536">
    <property type="entry name" value="SPS/SelD"/>
</dbReference>
<dbReference type="STRING" id="280699.M1VK70"/>
<accession>M1VK70</accession>
<dbReference type="Pfam" id="PF00586">
    <property type="entry name" value="AIRS"/>
    <property type="match status" value="1"/>
</dbReference>
<dbReference type="OrthoDB" id="409395at2759"/>
<evidence type="ECO:0000256" key="4">
    <source>
        <dbReference type="ARBA" id="ARBA00022840"/>
    </source>
</evidence>
<keyword evidence="2" id="KW-0547">Nucleotide-binding</keyword>
<dbReference type="Proteomes" id="UP000007014">
    <property type="component" value="Chromosome 16"/>
</dbReference>
<evidence type="ECO:0000256" key="6">
    <source>
        <dbReference type="SAM" id="MobiDB-lite"/>
    </source>
</evidence>
<keyword evidence="10" id="KW-1185">Reference proteome</keyword>
<feature type="domain" description="PurM-like C-terminal" evidence="8">
    <location>
        <begin position="454"/>
        <end position="579"/>
    </location>
</feature>
<dbReference type="AlphaFoldDB" id="M1VK70"/>
<dbReference type="HOGENOM" id="CLU_032859_1_0_1"/>
<dbReference type="PANTHER" id="PTHR10256:SF0">
    <property type="entry name" value="INACTIVE SELENIDE, WATER DIKINASE-LIKE PROTEIN-RELATED"/>
    <property type="match status" value="1"/>
</dbReference>
<dbReference type="Pfam" id="PF02769">
    <property type="entry name" value="AIRS_C"/>
    <property type="match status" value="1"/>
</dbReference>
<evidence type="ECO:0000256" key="1">
    <source>
        <dbReference type="ARBA" id="ARBA00022679"/>
    </source>
</evidence>
<dbReference type="GO" id="GO:0005737">
    <property type="term" value="C:cytoplasm"/>
    <property type="evidence" value="ECO:0007669"/>
    <property type="project" value="TreeGrafter"/>
</dbReference>
<evidence type="ECO:0000256" key="3">
    <source>
        <dbReference type="ARBA" id="ARBA00022777"/>
    </source>
</evidence>
<dbReference type="GO" id="GO:0004756">
    <property type="term" value="F:selenide, water dikinase activity"/>
    <property type="evidence" value="ECO:0007669"/>
    <property type="project" value="TreeGrafter"/>
</dbReference>
<keyword evidence="3" id="KW-0418">Kinase</keyword>
<dbReference type="InterPro" id="IPR036676">
    <property type="entry name" value="PurM-like_C_sf"/>
</dbReference>
<dbReference type="GO" id="GO:0005524">
    <property type="term" value="F:ATP binding"/>
    <property type="evidence" value="ECO:0007669"/>
    <property type="project" value="UniProtKB-KW"/>
</dbReference>
<evidence type="ECO:0000313" key="10">
    <source>
        <dbReference type="Proteomes" id="UP000007014"/>
    </source>
</evidence>
<feature type="region of interest" description="Disordered" evidence="6">
    <location>
        <begin position="354"/>
        <end position="393"/>
    </location>
</feature>
<dbReference type="SUPFAM" id="SSF55326">
    <property type="entry name" value="PurM N-terminal domain-like"/>
    <property type="match status" value="1"/>
</dbReference>
<dbReference type="Gramene" id="CMP189CT">
    <property type="protein sequence ID" value="CMP189CT"/>
    <property type="gene ID" value="CMP189C"/>
</dbReference>
<dbReference type="InterPro" id="IPR036921">
    <property type="entry name" value="PurM-like_N_sf"/>
</dbReference>
<dbReference type="InterPro" id="IPR010918">
    <property type="entry name" value="PurM-like_C_dom"/>
</dbReference>
<evidence type="ECO:0000256" key="5">
    <source>
        <dbReference type="ARBA" id="ARBA00023266"/>
    </source>
</evidence>
<dbReference type="PANTHER" id="PTHR10256">
    <property type="entry name" value="SELENIDE, WATER DIKINASE"/>
    <property type="match status" value="1"/>
</dbReference>
<reference evidence="9 10" key="1">
    <citation type="journal article" date="2004" name="Nature">
        <title>Genome sequence of the ultrasmall unicellular red alga Cyanidioschyzon merolae 10D.</title>
        <authorList>
            <person name="Matsuzaki M."/>
            <person name="Misumi O."/>
            <person name="Shin-i T."/>
            <person name="Maruyama S."/>
            <person name="Takahara M."/>
            <person name="Miyagishima S."/>
            <person name="Mori T."/>
            <person name="Nishida K."/>
            <person name="Yagisawa F."/>
            <person name="Nishida K."/>
            <person name="Yoshida Y."/>
            <person name="Nishimura Y."/>
            <person name="Nakao S."/>
            <person name="Kobayashi T."/>
            <person name="Momoyama Y."/>
            <person name="Higashiyama T."/>
            <person name="Minoda A."/>
            <person name="Sano M."/>
            <person name="Nomoto H."/>
            <person name="Oishi K."/>
            <person name="Hayashi H."/>
            <person name="Ohta F."/>
            <person name="Nishizaka S."/>
            <person name="Haga S."/>
            <person name="Miura S."/>
            <person name="Morishita T."/>
            <person name="Kabeya Y."/>
            <person name="Terasawa K."/>
            <person name="Suzuki Y."/>
            <person name="Ishii Y."/>
            <person name="Asakawa S."/>
            <person name="Takano H."/>
            <person name="Ohta N."/>
            <person name="Kuroiwa H."/>
            <person name="Tanaka K."/>
            <person name="Shimizu N."/>
            <person name="Sugano S."/>
            <person name="Sato N."/>
            <person name="Nozaki H."/>
            <person name="Ogasawara N."/>
            <person name="Kohara Y."/>
            <person name="Kuroiwa T."/>
        </authorList>
    </citation>
    <scope>NUCLEOTIDE SEQUENCE [LARGE SCALE GENOMIC DNA]</scope>
    <source>
        <strain evidence="9 10">10D</strain>
    </source>
</reference>
<proteinExistence type="predicted"/>
<gene>
    <name evidence="9" type="ORF">CYME_CMP189C</name>
</gene>
<dbReference type="EMBL" id="AP006498">
    <property type="protein sequence ID" value="BAM81818.1"/>
    <property type="molecule type" value="Genomic_DNA"/>
</dbReference>
<dbReference type="OMA" id="IRMDTCV"/>
<name>M1VK70_CYAM1</name>
<organism evidence="9 10">
    <name type="scientific">Cyanidioschyzon merolae (strain NIES-3377 / 10D)</name>
    <name type="common">Unicellular red alga</name>
    <dbReference type="NCBI Taxonomy" id="280699"/>
    <lineage>
        <taxon>Eukaryota</taxon>
        <taxon>Rhodophyta</taxon>
        <taxon>Bangiophyceae</taxon>
        <taxon>Cyanidiales</taxon>
        <taxon>Cyanidiaceae</taxon>
        <taxon>Cyanidioschyzon</taxon>
    </lineage>
</organism>
<dbReference type="SUPFAM" id="SSF56042">
    <property type="entry name" value="PurM C-terminal domain-like"/>
    <property type="match status" value="1"/>
</dbReference>
<evidence type="ECO:0000313" key="9">
    <source>
        <dbReference type="EMBL" id="BAM81818.1"/>
    </source>
</evidence>
<dbReference type="RefSeq" id="XP_005537854.1">
    <property type="nucleotide sequence ID" value="XM_005537797.1"/>
</dbReference>
<dbReference type="NCBIfam" id="TIGR00476">
    <property type="entry name" value="selD"/>
    <property type="match status" value="1"/>
</dbReference>
<dbReference type="InterPro" id="IPR016188">
    <property type="entry name" value="PurM-like_N"/>
</dbReference>